<name>A0A3N2CS77_9ACTN</name>
<evidence type="ECO:0000313" key="2">
    <source>
        <dbReference type="EMBL" id="ROR90218.1"/>
    </source>
</evidence>
<feature type="compositionally biased region" description="Polar residues" evidence="1">
    <location>
        <begin position="1"/>
        <end position="17"/>
    </location>
</feature>
<dbReference type="OrthoDB" id="4300992at2"/>
<dbReference type="EMBL" id="RKHO01000001">
    <property type="protein sequence ID" value="ROR90218.1"/>
    <property type="molecule type" value="Genomic_DNA"/>
</dbReference>
<dbReference type="RefSeq" id="WP_123389403.1">
    <property type="nucleotide sequence ID" value="NZ_RKHO01000001.1"/>
</dbReference>
<dbReference type="AlphaFoldDB" id="A0A3N2CS77"/>
<dbReference type="Pfam" id="PF13822">
    <property type="entry name" value="ACC_epsilon"/>
    <property type="match status" value="1"/>
</dbReference>
<keyword evidence="3" id="KW-1185">Reference proteome</keyword>
<evidence type="ECO:0000256" key="1">
    <source>
        <dbReference type="SAM" id="MobiDB-lite"/>
    </source>
</evidence>
<feature type="region of interest" description="Disordered" evidence="1">
    <location>
        <begin position="49"/>
        <end position="86"/>
    </location>
</feature>
<evidence type="ECO:0000313" key="3">
    <source>
        <dbReference type="Proteomes" id="UP000281738"/>
    </source>
</evidence>
<reference evidence="2 3" key="1">
    <citation type="submission" date="2018-11" db="EMBL/GenBank/DDBJ databases">
        <title>Sequencing the genomes of 1000 actinobacteria strains.</title>
        <authorList>
            <person name="Klenk H.-P."/>
        </authorList>
    </citation>
    <scope>NUCLEOTIDE SEQUENCE [LARGE SCALE GENOMIC DNA]</scope>
    <source>
        <strain evidence="2 3">DSM 12652</strain>
    </source>
</reference>
<protein>
    <submittedName>
        <fullName evidence="2">Acyl-CoA carboxylase epsilon subunit-like protein</fullName>
    </submittedName>
</protein>
<gene>
    <name evidence="2" type="ORF">EDD33_1053</name>
</gene>
<feature type="compositionally biased region" description="Basic residues" evidence="1">
    <location>
        <begin position="66"/>
        <end position="77"/>
    </location>
</feature>
<dbReference type="Proteomes" id="UP000281738">
    <property type="component" value="Unassembled WGS sequence"/>
</dbReference>
<sequence length="86" mass="8638">MSGSEPSPSVEPTSGSPASVEPGPLLRVVTGDPSPEELAALVAVVAAAGSGGAPDSPAPRSEWSARHRLVRGPHRHGPGAWRASAR</sequence>
<accession>A0A3N2CS77</accession>
<dbReference type="InterPro" id="IPR032716">
    <property type="entry name" value="ACC_epsilon"/>
</dbReference>
<feature type="compositionally biased region" description="Low complexity" evidence="1">
    <location>
        <begin position="49"/>
        <end position="61"/>
    </location>
</feature>
<organism evidence="2 3">
    <name type="scientific">Nocardioides aurantiacus</name>
    <dbReference type="NCBI Taxonomy" id="86796"/>
    <lineage>
        <taxon>Bacteria</taxon>
        <taxon>Bacillati</taxon>
        <taxon>Actinomycetota</taxon>
        <taxon>Actinomycetes</taxon>
        <taxon>Propionibacteriales</taxon>
        <taxon>Nocardioidaceae</taxon>
        <taxon>Nocardioides</taxon>
    </lineage>
</organism>
<proteinExistence type="predicted"/>
<dbReference type="GO" id="GO:0003989">
    <property type="term" value="F:acetyl-CoA carboxylase activity"/>
    <property type="evidence" value="ECO:0007669"/>
    <property type="project" value="InterPro"/>
</dbReference>
<comment type="caution">
    <text evidence="2">The sequence shown here is derived from an EMBL/GenBank/DDBJ whole genome shotgun (WGS) entry which is preliminary data.</text>
</comment>
<feature type="region of interest" description="Disordered" evidence="1">
    <location>
        <begin position="1"/>
        <end position="26"/>
    </location>
</feature>
<dbReference type="GO" id="GO:0004658">
    <property type="term" value="F:propionyl-CoA carboxylase activity"/>
    <property type="evidence" value="ECO:0007669"/>
    <property type="project" value="InterPro"/>
</dbReference>